<keyword evidence="2" id="KW-1185">Reference proteome</keyword>
<evidence type="ECO:0000313" key="2">
    <source>
        <dbReference type="Proteomes" id="UP000192934"/>
    </source>
</evidence>
<reference evidence="2" key="1">
    <citation type="submission" date="2017-04" db="EMBL/GenBank/DDBJ databases">
        <authorList>
            <person name="Varghese N."/>
            <person name="Submissions S."/>
        </authorList>
    </citation>
    <scope>NUCLEOTIDE SEQUENCE [LARGE SCALE GENOMIC DNA]</scope>
    <source>
        <strain evidence="2">Dd16</strain>
    </source>
</reference>
<dbReference type="STRING" id="941907.SAMN06295910_1740"/>
<evidence type="ECO:0000313" key="1">
    <source>
        <dbReference type="EMBL" id="SMF69530.1"/>
    </source>
</evidence>
<dbReference type="OrthoDB" id="8255844at2"/>
<sequence length="67" mass="7399">MSYYRLFFMRDTGGPILGSEEILARDDVEAVHIASQRVGAEAVEVWCDKRKVKHFDAIPAPGGIAHA</sequence>
<name>A0A1X7GH06_9SPHN</name>
<dbReference type="Proteomes" id="UP000192934">
    <property type="component" value="Chromosome I"/>
</dbReference>
<organism evidence="1 2">
    <name type="scientific">Allosphingosinicella indica</name>
    <dbReference type="NCBI Taxonomy" id="941907"/>
    <lineage>
        <taxon>Bacteria</taxon>
        <taxon>Pseudomonadati</taxon>
        <taxon>Pseudomonadota</taxon>
        <taxon>Alphaproteobacteria</taxon>
        <taxon>Sphingomonadales</taxon>
        <taxon>Sphingomonadaceae</taxon>
        <taxon>Allosphingosinicella</taxon>
    </lineage>
</organism>
<protein>
    <submittedName>
        <fullName evidence="1">Uncharacterized protein</fullName>
    </submittedName>
</protein>
<dbReference type="RefSeq" id="WP_085218413.1">
    <property type="nucleotide sequence ID" value="NZ_LT840185.1"/>
</dbReference>
<dbReference type="EMBL" id="LT840185">
    <property type="protein sequence ID" value="SMF69530.1"/>
    <property type="molecule type" value="Genomic_DNA"/>
</dbReference>
<gene>
    <name evidence="1" type="ORF">SAMN06295910_1740</name>
</gene>
<dbReference type="AlphaFoldDB" id="A0A1X7GH06"/>
<proteinExistence type="predicted"/>
<accession>A0A1X7GH06</accession>